<evidence type="ECO:0000313" key="3">
    <source>
        <dbReference type="Proteomes" id="UP001279734"/>
    </source>
</evidence>
<dbReference type="Proteomes" id="UP001279734">
    <property type="component" value="Unassembled WGS sequence"/>
</dbReference>
<dbReference type="AlphaFoldDB" id="A0AAD3SMM4"/>
<name>A0AAD3SMM4_NEPGR</name>
<comment type="caution">
    <text evidence="2">The sequence shown here is derived from an EMBL/GenBank/DDBJ whole genome shotgun (WGS) entry which is preliminary data.</text>
</comment>
<keyword evidence="3" id="KW-1185">Reference proteome</keyword>
<accession>A0AAD3SMM4</accession>
<sequence length="241" mass="25599">MEPSHQNKTLEQNIPDLSWDMCRSHTAGPMFGKFRSLILGARKLGNYKGSTKWEVWHDQGSVRSDKSVNRDESSQVFILANEAPALDGTGLCIYYWCDSLSLMGGPPQGLANRGSSGGGQCNKAKGAEEVAKMVAGMLETIIKTSKVGLVVGVTESLKLEIVGTMAAAAPTEELGLGSSMPKVHEGEGVRDVATSKPPPVPELRIIPDSSRPRKTPFLEVVDAALVQDGLGSVGGNDPLAR</sequence>
<reference evidence="2" key="1">
    <citation type="submission" date="2023-05" db="EMBL/GenBank/DDBJ databases">
        <title>Nepenthes gracilis genome sequencing.</title>
        <authorList>
            <person name="Fukushima K."/>
        </authorList>
    </citation>
    <scope>NUCLEOTIDE SEQUENCE</scope>
    <source>
        <strain evidence="2">SING2019-196</strain>
    </source>
</reference>
<proteinExistence type="predicted"/>
<dbReference type="EMBL" id="BSYO01000013">
    <property type="protein sequence ID" value="GMH13927.1"/>
    <property type="molecule type" value="Genomic_DNA"/>
</dbReference>
<evidence type="ECO:0000256" key="1">
    <source>
        <dbReference type="SAM" id="MobiDB-lite"/>
    </source>
</evidence>
<gene>
    <name evidence="2" type="ORF">Nepgr_015768</name>
</gene>
<feature type="region of interest" description="Disordered" evidence="1">
    <location>
        <begin position="189"/>
        <end position="212"/>
    </location>
</feature>
<organism evidence="2 3">
    <name type="scientific">Nepenthes gracilis</name>
    <name type="common">Slender pitcher plant</name>
    <dbReference type="NCBI Taxonomy" id="150966"/>
    <lineage>
        <taxon>Eukaryota</taxon>
        <taxon>Viridiplantae</taxon>
        <taxon>Streptophyta</taxon>
        <taxon>Embryophyta</taxon>
        <taxon>Tracheophyta</taxon>
        <taxon>Spermatophyta</taxon>
        <taxon>Magnoliopsida</taxon>
        <taxon>eudicotyledons</taxon>
        <taxon>Gunneridae</taxon>
        <taxon>Pentapetalae</taxon>
        <taxon>Caryophyllales</taxon>
        <taxon>Nepenthaceae</taxon>
        <taxon>Nepenthes</taxon>
    </lineage>
</organism>
<protein>
    <submittedName>
        <fullName evidence="2">Uncharacterized protein</fullName>
    </submittedName>
</protein>
<evidence type="ECO:0000313" key="2">
    <source>
        <dbReference type="EMBL" id="GMH13927.1"/>
    </source>
</evidence>